<comment type="caution">
    <text evidence="2">The sequence shown here is derived from an EMBL/GenBank/DDBJ whole genome shotgun (WGS) entry which is preliminary data.</text>
</comment>
<dbReference type="PROSITE" id="PS51257">
    <property type="entry name" value="PROKAR_LIPOPROTEIN"/>
    <property type="match status" value="1"/>
</dbReference>
<evidence type="ECO:0000259" key="1">
    <source>
        <dbReference type="PROSITE" id="PS51352"/>
    </source>
</evidence>
<proteinExistence type="predicted"/>
<protein>
    <recommendedName>
        <fullName evidence="1">Thioredoxin domain-containing protein</fullName>
    </recommendedName>
</protein>
<dbReference type="AlphaFoldDB" id="A0A8J6QAB8"/>
<dbReference type="RefSeq" id="WP_188229533.1">
    <property type="nucleotide sequence ID" value="NZ_JACVXB010000002.1"/>
</dbReference>
<evidence type="ECO:0000313" key="3">
    <source>
        <dbReference type="Proteomes" id="UP000600588"/>
    </source>
</evidence>
<dbReference type="Gene3D" id="3.40.30.10">
    <property type="entry name" value="Glutaredoxin"/>
    <property type="match status" value="1"/>
</dbReference>
<sequence>MKLYYICIFAILTLFSCVKDNKADTNYAYFGGEIINPGNNYVVLSKSGKTIDTVKLDYRNRFLYKFENLEGGLYTFHHGGEIQLVLLEPQDSLFFRLNTIEFDESLVYTGRGDKKNNYLINEFLTNELQEKSIYKFCQLNPEMYLKRIDSLKFVKEKNLKLFEDRYETSELFQKIAKANINFNYYISKEVYPFIHYGREKNSILKSLPDDFYAYRKDIDYNNSFYKDNHYYSKFIKHSFNNLALSEHYKHNDKRFFNRKSLCYTLDKLDLIDSLIVNPEIKNELLHSYTVNYLAKSADTDGNDKLLASFLNKSSDEKSKESLERFVSMLNVTKNGSTFPDVTVVNYNNVELNLKTVINRPTVITFWSHLYYDHFKESHYKLKELRLKYPEVNFISINIDNYDVSKVRKSLTEKHFPVKNEYVFKTPNASKEFLAVQAMTKTILVDKHQTIVNSNANIFSSRFEQDILGLINR</sequence>
<dbReference type="EMBL" id="JACVXB010000002">
    <property type="protein sequence ID" value="MBD0831741.1"/>
    <property type="molecule type" value="Genomic_DNA"/>
</dbReference>
<feature type="domain" description="Thioredoxin" evidence="1">
    <location>
        <begin position="332"/>
        <end position="472"/>
    </location>
</feature>
<organism evidence="2 3">
    <name type="scientific">Aestuariibaculum sediminum</name>
    <dbReference type="NCBI Taxonomy" id="2770637"/>
    <lineage>
        <taxon>Bacteria</taxon>
        <taxon>Pseudomonadati</taxon>
        <taxon>Bacteroidota</taxon>
        <taxon>Flavobacteriia</taxon>
        <taxon>Flavobacteriales</taxon>
        <taxon>Flavobacteriaceae</taxon>
    </lineage>
</organism>
<dbReference type="Proteomes" id="UP000600588">
    <property type="component" value="Unassembled WGS sequence"/>
</dbReference>
<name>A0A8J6QAB8_9FLAO</name>
<gene>
    <name evidence="2" type="ORF">ICJ83_06310</name>
</gene>
<dbReference type="SUPFAM" id="SSF52833">
    <property type="entry name" value="Thioredoxin-like"/>
    <property type="match status" value="1"/>
</dbReference>
<dbReference type="InterPro" id="IPR013766">
    <property type="entry name" value="Thioredoxin_domain"/>
</dbReference>
<keyword evidence="3" id="KW-1185">Reference proteome</keyword>
<dbReference type="InterPro" id="IPR036249">
    <property type="entry name" value="Thioredoxin-like_sf"/>
</dbReference>
<evidence type="ECO:0000313" key="2">
    <source>
        <dbReference type="EMBL" id="MBD0831741.1"/>
    </source>
</evidence>
<accession>A0A8J6QAB8</accession>
<reference evidence="2 3" key="1">
    <citation type="submission" date="2020-09" db="EMBL/GenBank/DDBJ databases">
        <title>TT11 complete genome.</title>
        <authorList>
            <person name="Wu Z."/>
        </authorList>
    </citation>
    <scope>NUCLEOTIDE SEQUENCE [LARGE SCALE GENOMIC DNA]</scope>
    <source>
        <strain evidence="2 3">TT11</strain>
    </source>
</reference>
<dbReference type="PROSITE" id="PS51352">
    <property type="entry name" value="THIOREDOXIN_2"/>
    <property type="match status" value="1"/>
</dbReference>